<dbReference type="AlphaFoldDB" id="A0AA42SSS9"/>
<sequence length="214" mass="22431">MSKIWISAAAVLIVVGTASSVVLMEEAPQLPAEPHTTNTPAPNKPTGSMPPATTPSLTRALPQAPTAPAGELRLWDEQSLVASKSNGIPVYQTQVAPDLLQSIAVGQTLALAVPGRQQPLRATLSETRNNGGAAVWHGKLLDGRDTDSLTLVRGALETHITVATLEGTLSMIIDNATGKTVITDENEMVLRADPNDTMPFDARELPALPPPAQG</sequence>
<proteinExistence type="predicted"/>
<protein>
    <submittedName>
        <fullName evidence="2">Uncharacterized protein</fullName>
    </submittedName>
</protein>
<evidence type="ECO:0000313" key="3">
    <source>
        <dbReference type="Proteomes" id="UP001158730"/>
    </source>
</evidence>
<dbReference type="Proteomes" id="UP001158730">
    <property type="component" value="Unassembled WGS sequence"/>
</dbReference>
<dbReference type="EMBL" id="JAOBYN010000009">
    <property type="protein sequence ID" value="MDH1055333.1"/>
    <property type="molecule type" value="Genomic_DNA"/>
</dbReference>
<accession>A0AA42SSS9</accession>
<feature type="region of interest" description="Disordered" evidence="1">
    <location>
        <begin position="29"/>
        <end position="66"/>
    </location>
</feature>
<organism evidence="2 3">
    <name type="scientific">Aquipseudomonas alcaligenes</name>
    <name type="common">Pseudomonas alcaligenes</name>
    <dbReference type="NCBI Taxonomy" id="43263"/>
    <lineage>
        <taxon>Bacteria</taxon>
        <taxon>Pseudomonadati</taxon>
        <taxon>Pseudomonadota</taxon>
        <taxon>Gammaproteobacteria</taxon>
        <taxon>Pseudomonadales</taxon>
        <taxon>Pseudomonadaceae</taxon>
        <taxon>Aquipseudomonas</taxon>
    </lineage>
</organism>
<evidence type="ECO:0000313" key="2">
    <source>
        <dbReference type="EMBL" id="MDH1055333.1"/>
    </source>
</evidence>
<gene>
    <name evidence="2" type="ORF">N5C05_11260</name>
</gene>
<dbReference type="RefSeq" id="WP_280053982.1">
    <property type="nucleotide sequence ID" value="NZ_JAOBYN010000009.1"/>
</dbReference>
<comment type="caution">
    <text evidence="2">The sequence shown here is derived from an EMBL/GenBank/DDBJ whole genome shotgun (WGS) entry which is preliminary data.</text>
</comment>
<evidence type="ECO:0000256" key="1">
    <source>
        <dbReference type="SAM" id="MobiDB-lite"/>
    </source>
</evidence>
<reference evidence="2" key="1">
    <citation type="submission" date="2022-09" db="EMBL/GenBank/DDBJ databases">
        <title>Intensive care unit water sources are persistently colonized with multi-drug resistant bacteria and are the site of extensive horizontal gene transfer of antibiotic resistance genes.</title>
        <authorList>
            <person name="Diorio-Toth L."/>
        </authorList>
    </citation>
    <scope>NUCLEOTIDE SEQUENCE</scope>
    <source>
        <strain evidence="2">GD03990</strain>
    </source>
</reference>
<name>A0AA42SSS9_AQUAC</name>
<feature type="region of interest" description="Disordered" evidence="1">
    <location>
        <begin position="195"/>
        <end position="214"/>
    </location>
</feature>